<evidence type="ECO:0000256" key="2">
    <source>
        <dbReference type="PROSITE-ProRule" id="PRU00703"/>
    </source>
</evidence>
<accession>A0A9X1ZPZ6</accession>
<evidence type="ECO:0000313" key="4">
    <source>
        <dbReference type="EMBL" id="MCL1143970.1"/>
    </source>
</evidence>
<protein>
    <submittedName>
        <fullName evidence="4">CBS domain-containing protein</fullName>
    </submittedName>
</protein>
<proteinExistence type="predicted"/>
<dbReference type="Proteomes" id="UP001139333">
    <property type="component" value="Unassembled WGS sequence"/>
</dbReference>
<evidence type="ECO:0000313" key="5">
    <source>
        <dbReference type="Proteomes" id="UP001139333"/>
    </source>
</evidence>
<dbReference type="RefSeq" id="WP_248996640.1">
    <property type="nucleotide sequence ID" value="NZ_JAKIKP010000014.1"/>
</dbReference>
<name>A0A9X1ZPZ6_9GAMM</name>
<feature type="domain" description="CBS" evidence="3">
    <location>
        <begin position="87"/>
        <end position="142"/>
    </location>
</feature>
<keyword evidence="1 2" id="KW-0129">CBS domain</keyword>
<organism evidence="4 5">
    <name type="scientific">Shewanella gaetbuli</name>
    <dbReference type="NCBI Taxonomy" id="220752"/>
    <lineage>
        <taxon>Bacteria</taxon>
        <taxon>Pseudomonadati</taxon>
        <taxon>Pseudomonadota</taxon>
        <taxon>Gammaproteobacteria</taxon>
        <taxon>Alteromonadales</taxon>
        <taxon>Shewanellaceae</taxon>
        <taxon>Shewanella</taxon>
    </lineage>
</organism>
<evidence type="ECO:0000256" key="1">
    <source>
        <dbReference type="ARBA" id="ARBA00023122"/>
    </source>
</evidence>
<feature type="domain" description="CBS" evidence="3">
    <location>
        <begin position="12"/>
        <end position="68"/>
    </location>
</feature>
<dbReference type="InterPro" id="IPR000644">
    <property type="entry name" value="CBS_dom"/>
</dbReference>
<dbReference type="Gene3D" id="3.10.580.10">
    <property type="entry name" value="CBS-domain"/>
    <property type="match status" value="1"/>
</dbReference>
<reference evidence="4" key="1">
    <citation type="submission" date="2022-01" db="EMBL/GenBank/DDBJ databases">
        <title>Whole genome-based taxonomy of the Shewanellaceae.</title>
        <authorList>
            <person name="Martin-Rodriguez A.J."/>
        </authorList>
    </citation>
    <scope>NUCLEOTIDE SEQUENCE</scope>
    <source>
        <strain evidence="4">DSM 16422</strain>
    </source>
</reference>
<comment type="caution">
    <text evidence="4">The sequence shown here is derived from an EMBL/GenBank/DDBJ whole genome shotgun (WGS) entry which is preliminary data.</text>
</comment>
<dbReference type="Pfam" id="PF00571">
    <property type="entry name" value="CBS"/>
    <property type="match status" value="2"/>
</dbReference>
<dbReference type="PANTHER" id="PTHR43080:SF2">
    <property type="entry name" value="CBS DOMAIN-CONTAINING PROTEIN"/>
    <property type="match status" value="1"/>
</dbReference>
<dbReference type="PANTHER" id="PTHR43080">
    <property type="entry name" value="CBS DOMAIN-CONTAINING PROTEIN CBSX3, MITOCHONDRIAL"/>
    <property type="match status" value="1"/>
</dbReference>
<dbReference type="PROSITE" id="PS51371">
    <property type="entry name" value="CBS"/>
    <property type="match status" value="2"/>
</dbReference>
<gene>
    <name evidence="4" type="ORF">L2672_14920</name>
</gene>
<dbReference type="EMBL" id="JAKIKP010000014">
    <property type="protein sequence ID" value="MCL1143970.1"/>
    <property type="molecule type" value="Genomic_DNA"/>
</dbReference>
<dbReference type="InterPro" id="IPR046342">
    <property type="entry name" value="CBS_dom_sf"/>
</dbReference>
<evidence type="ECO:0000259" key="3">
    <source>
        <dbReference type="PROSITE" id="PS51371"/>
    </source>
</evidence>
<dbReference type="AlphaFoldDB" id="A0A9X1ZPZ6"/>
<dbReference type="CDD" id="cd04584">
    <property type="entry name" value="CBS_pair_AcuB_like"/>
    <property type="match status" value="1"/>
</dbReference>
<dbReference type="InterPro" id="IPR051257">
    <property type="entry name" value="Diverse_CBS-Domain"/>
</dbReference>
<dbReference type="SUPFAM" id="SSF54631">
    <property type="entry name" value="CBS-domain pair"/>
    <property type="match status" value="1"/>
</dbReference>
<sequence>MSATITLVRHIMVTRLVTISMDDRLTVAKHIFDNVHFHHLLVVDEHDQLQGVLSHRDFLKALSPNLGTAAELVRDTETLNRRVHQVMTHDPICISADANIKQATQLILQHNIGSLPVKENGKLVGIITWKDLLKAYCSSEEA</sequence>
<dbReference type="SMART" id="SM00116">
    <property type="entry name" value="CBS"/>
    <property type="match status" value="2"/>
</dbReference>
<keyword evidence="5" id="KW-1185">Reference proteome</keyword>